<dbReference type="InterPro" id="IPR019289">
    <property type="entry name" value="Phage_tail_E/E"/>
</dbReference>
<dbReference type="AlphaFoldDB" id="A0A1A9VZ72"/>
<keyword evidence="2" id="KW-1185">Reference proteome</keyword>
<protein>
    <recommendedName>
        <fullName evidence="3">Phage tail assembly protein</fullName>
    </recommendedName>
</protein>
<dbReference type="Pfam" id="PF10109">
    <property type="entry name" value="Phage_TAC_7"/>
    <property type="match status" value="1"/>
</dbReference>
<sequence length="107" mass="11781">MTDRIHYSLQYPYALGSGEKLTQVSLNRLKVSDIKAVRRLSENVNDWDSLLIARMTGLIPEDIDNMDLVDYQQLQGHFRQFAGLDALAEGTASGTGAVGEMVPLAAQ</sequence>
<evidence type="ECO:0008006" key="3">
    <source>
        <dbReference type="Google" id="ProtNLM"/>
    </source>
</evidence>
<dbReference type="EnsemblMetazoa" id="GBRI000133-RA">
    <property type="protein sequence ID" value="GBRI000133-PA"/>
    <property type="gene ID" value="GBRI000133"/>
</dbReference>
<proteinExistence type="predicted"/>
<evidence type="ECO:0000313" key="2">
    <source>
        <dbReference type="Proteomes" id="UP000091820"/>
    </source>
</evidence>
<organism evidence="1 2">
    <name type="scientific">Glossina brevipalpis</name>
    <dbReference type="NCBI Taxonomy" id="37001"/>
    <lineage>
        <taxon>Eukaryota</taxon>
        <taxon>Metazoa</taxon>
        <taxon>Ecdysozoa</taxon>
        <taxon>Arthropoda</taxon>
        <taxon>Hexapoda</taxon>
        <taxon>Insecta</taxon>
        <taxon>Pterygota</taxon>
        <taxon>Neoptera</taxon>
        <taxon>Endopterygota</taxon>
        <taxon>Diptera</taxon>
        <taxon>Brachycera</taxon>
        <taxon>Muscomorpha</taxon>
        <taxon>Hippoboscoidea</taxon>
        <taxon>Glossinidae</taxon>
        <taxon>Glossina</taxon>
    </lineage>
</organism>
<accession>A0A1A9VZ72</accession>
<reference evidence="1" key="2">
    <citation type="submission" date="2020-05" db="UniProtKB">
        <authorList>
            <consortium name="EnsemblMetazoa"/>
        </authorList>
    </citation>
    <scope>IDENTIFICATION</scope>
    <source>
        <strain evidence="1">IAEA</strain>
    </source>
</reference>
<name>A0A1A9VZ72_9MUSC</name>
<reference evidence="2" key="1">
    <citation type="submission" date="2014-03" db="EMBL/GenBank/DDBJ databases">
        <authorList>
            <person name="Aksoy S."/>
            <person name="Warren W."/>
            <person name="Wilson R.K."/>
        </authorList>
    </citation>
    <scope>NUCLEOTIDE SEQUENCE [LARGE SCALE GENOMIC DNA]</scope>
    <source>
        <strain evidence="2">IAEA</strain>
    </source>
</reference>
<dbReference type="VEuPathDB" id="VectorBase:GBRI000133"/>
<dbReference type="Proteomes" id="UP000091820">
    <property type="component" value="Unassembled WGS sequence"/>
</dbReference>
<evidence type="ECO:0000313" key="1">
    <source>
        <dbReference type="EnsemblMetazoa" id="GBRI000133-PA"/>
    </source>
</evidence>